<reference evidence="2 3" key="1">
    <citation type="submission" date="2010-08" db="EMBL/GenBank/DDBJ databases">
        <authorList>
            <person name="Muzny D."/>
            <person name="Qin X."/>
            <person name="Deng J."/>
            <person name="Jiang H."/>
            <person name="Liu Y."/>
            <person name="Qu J."/>
            <person name="Song X.-Z."/>
            <person name="Zhang L."/>
            <person name="Thornton R."/>
            <person name="Coyle M."/>
            <person name="Francisco L."/>
            <person name="Jackson L."/>
            <person name="Javaid M."/>
            <person name="Korchina V."/>
            <person name="Kovar C."/>
            <person name="Mata R."/>
            <person name="Mathew T."/>
            <person name="Ngo R."/>
            <person name="Nguyen L."/>
            <person name="Nguyen N."/>
            <person name="Okwuonu G."/>
            <person name="Ongeri F."/>
            <person name="Pham C."/>
            <person name="Simmons D."/>
            <person name="Wilczek-Boney K."/>
            <person name="Hale W."/>
            <person name="Jakkamsetti A."/>
            <person name="Pham P."/>
            <person name="Ruth R."/>
            <person name="San Lucas F."/>
            <person name="Warren J."/>
            <person name="Zhang J."/>
            <person name="Zhao Z."/>
            <person name="Zhou C."/>
            <person name="Zhu D."/>
            <person name="Lee S."/>
            <person name="Bess C."/>
            <person name="Blankenburg K."/>
            <person name="Forbes L."/>
            <person name="Fu Q."/>
            <person name="Gubbala S."/>
            <person name="Hirani K."/>
            <person name="Jayaseelan J.C."/>
            <person name="Lara F."/>
            <person name="Munidasa M."/>
            <person name="Palculict T."/>
            <person name="Patil S."/>
            <person name="Pu L.-L."/>
            <person name="Saada N."/>
            <person name="Tang L."/>
            <person name="Weissenberger G."/>
            <person name="Zhu Y."/>
            <person name="Hemphill L."/>
            <person name="Shang Y."/>
            <person name="Youmans B."/>
            <person name="Ayvaz T."/>
            <person name="Ross M."/>
            <person name="Santibanez J."/>
            <person name="Aqrawi P."/>
            <person name="Gross S."/>
            <person name="Joshi V."/>
            <person name="Fowler G."/>
            <person name="Nazareth L."/>
            <person name="Reid J."/>
            <person name="Worley K."/>
            <person name="Petrosino J."/>
            <person name="Highlander S."/>
            <person name="Gibbs R."/>
        </authorList>
    </citation>
    <scope>NUCLEOTIDE SEQUENCE [LARGE SCALE GENOMIC DNA]</scope>
    <source>
        <strain evidence="2 3">ATCC 27679</strain>
    </source>
</reference>
<keyword evidence="1" id="KW-1133">Transmembrane helix</keyword>
<comment type="caution">
    <text evidence="2">The sequence shown here is derived from an EMBL/GenBank/DDBJ whole genome shotgun (WGS) entry which is preliminary data.</text>
</comment>
<evidence type="ECO:0000256" key="1">
    <source>
        <dbReference type="SAM" id="Phobius"/>
    </source>
</evidence>
<keyword evidence="1" id="KW-0812">Transmembrane</keyword>
<dbReference type="Proteomes" id="UP000003323">
    <property type="component" value="Unassembled WGS sequence"/>
</dbReference>
<gene>
    <name evidence="2" type="ORF">HMPREF0168_2319</name>
</gene>
<accession>E0QB11</accession>
<feature type="transmembrane region" description="Helical" evidence="1">
    <location>
        <begin position="70"/>
        <end position="92"/>
    </location>
</feature>
<dbReference type="RefSeq" id="WP_003843307.1">
    <property type="nucleotide sequence ID" value="NZ_GL405226.1"/>
</dbReference>
<feature type="transmembrane region" description="Helical" evidence="1">
    <location>
        <begin position="7"/>
        <end position="31"/>
    </location>
</feature>
<organism evidence="2 3">
    <name type="scientific">Bifidobacterium dentium ATCC 27679</name>
    <dbReference type="NCBI Taxonomy" id="871562"/>
    <lineage>
        <taxon>Bacteria</taxon>
        <taxon>Bacillati</taxon>
        <taxon>Actinomycetota</taxon>
        <taxon>Actinomycetes</taxon>
        <taxon>Bifidobacteriales</taxon>
        <taxon>Bifidobacteriaceae</taxon>
        <taxon>Bifidobacterium</taxon>
    </lineage>
</organism>
<proteinExistence type="predicted"/>
<sequence length="106" mass="11435">MSIAKHVLMTICAGTVLWLMMLVGGLVWAMLSTPGRQQHTDALWGAVYFETRPSTNGIMMQFGLGSPRSALMLLLACLAVCAVVGLIVRLSIKGHAAAHMLPRDTR</sequence>
<protein>
    <submittedName>
        <fullName evidence="2">Uncharacterized protein</fullName>
    </submittedName>
</protein>
<dbReference type="EMBL" id="AEEQ01000017">
    <property type="protein sequence ID" value="EFM40262.1"/>
    <property type="molecule type" value="Genomic_DNA"/>
</dbReference>
<evidence type="ECO:0000313" key="3">
    <source>
        <dbReference type="Proteomes" id="UP000003323"/>
    </source>
</evidence>
<evidence type="ECO:0000313" key="2">
    <source>
        <dbReference type="EMBL" id="EFM40262.1"/>
    </source>
</evidence>
<dbReference type="HOGENOM" id="CLU_2217917_0_0_11"/>
<name>E0QB11_9BIFI</name>
<dbReference type="AlphaFoldDB" id="E0QB11"/>
<keyword evidence="1" id="KW-0472">Membrane</keyword>